<name>A0A9D1KP35_9ACTN</name>
<organism evidence="5 6">
    <name type="scientific">Candidatus Avipropionibacterium avicola</name>
    <dbReference type="NCBI Taxonomy" id="2840701"/>
    <lineage>
        <taxon>Bacteria</taxon>
        <taxon>Bacillati</taxon>
        <taxon>Actinomycetota</taxon>
        <taxon>Actinomycetes</taxon>
        <taxon>Propionibacteriales</taxon>
        <taxon>Propionibacteriaceae</taxon>
        <taxon>Propionibacteriaceae incertae sedis</taxon>
        <taxon>Candidatus Avipropionibacterium</taxon>
    </lineage>
</organism>
<dbReference type="PANTHER" id="PTHR12526">
    <property type="entry name" value="GLYCOSYLTRANSFERASE"/>
    <property type="match status" value="1"/>
</dbReference>
<dbReference type="GO" id="GO:0016757">
    <property type="term" value="F:glycosyltransferase activity"/>
    <property type="evidence" value="ECO:0007669"/>
    <property type="project" value="UniProtKB-KW"/>
</dbReference>
<feature type="domain" description="Glycosyl transferase family 1" evidence="3">
    <location>
        <begin position="227"/>
        <end position="388"/>
    </location>
</feature>
<keyword evidence="1" id="KW-0328">Glycosyltransferase</keyword>
<proteinExistence type="predicted"/>
<dbReference type="Pfam" id="PF00534">
    <property type="entry name" value="Glycos_transf_1"/>
    <property type="match status" value="1"/>
</dbReference>
<evidence type="ECO:0000259" key="3">
    <source>
        <dbReference type="Pfam" id="PF00534"/>
    </source>
</evidence>
<dbReference type="Pfam" id="PF13579">
    <property type="entry name" value="Glyco_trans_4_4"/>
    <property type="match status" value="1"/>
</dbReference>
<evidence type="ECO:0000259" key="4">
    <source>
        <dbReference type="Pfam" id="PF13579"/>
    </source>
</evidence>
<dbReference type="Proteomes" id="UP000886842">
    <property type="component" value="Unassembled WGS sequence"/>
</dbReference>
<reference evidence="5" key="2">
    <citation type="journal article" date="2021" name="PeerJ">
        <title>Extensive microbial diversity within the chicken gut microbiome revealed by metagenomics and culture.</title>
        <authorList>
            <person name="Gilroy R."/>
            <person name="Ravi A."/>
            <person name="Getino M."/>
            <person name="Pursley I."/>
            <person name="Horton D.L."/>
            <person name="Alikhan N.F."/>
            <person name="Baker D."/>
            <person name="Gharbi K."/>
            <person name="Hall N."/>
            <person name="Watson M."/>
            <person name="Adriaenssens E.M."/>
            <person name="Foster-Nyarko E."/>
            <person name="Jarju S."/>
            <person name="Secka A."/>
            <person name="Antonio M."/>
            <person name="Oren A."/>
            <person name="Chaudhuri R.R."/>
            <person name="La Ragione R."/>
            <person name="Hildebrand F."/>
            <person name="Pallen M.J."/>
        </authorList>
    </citation>
    <scope>NUCLEOTIDE SEQUENCE</scope>
    <source>
        <strain evidence="5">ChiGjej1B1-24693</strain>
    </source>
</reference>
<dbReference type="SUPFAM" id="SSF53756">
    <property type="entry name" value="UDP-Glycosyltransferase/glycogen phosphorylase"/>
    <property type="match status" value="1"/>
</dbReference>
<dbReference type="InterPro" id="IPR028098">
    <property type="entry name" value="Glyco_trans_4-like_N"/>
</dbReference>
<evidence type="ECO:0000313" key="6">
    <source>
        <dbReference type="Proteomes" id="UP000886842"/>
    </source>
</evidence>
<dbReference type="EMBL" id="DVLP01000304">
    <property type="protein sequence ID" value="HIT75948.1"/>
    <property type="molecule type" value="Genomic_DNA"/>
</dbReference>
<keyword evidence="2" id="KW-0808">Transferase</keyword>
<dbReference type="PANTHER" id="PTHR12526:SF510">
    <property type="entry name" value="D-INOSITOL 3-PHOSPHATE GLYCOSYLTRANSFERASE"/>
    <property type="match status" value="1"/>
</dbReference>
<comment type="caution">
    <text evidence="5">The sequence shown here is derived from an EMBL/GenBank/DDBJ whole genome shotgun (WGS) entry which is preliminary data.</text>
</comment>
<sequence>MEQPRIAFVSLHTSPTAVPGTGDAGGMNVVELHQARELVGLGFQVELITRRSDPDLDEVTELAPGLTLRQVTAGPTEIVAKSAQEALIPVFSQRLAALAPRPDGRAPYDLVHSQHWMSGVAALPVAQQWGVPHVQSYHSIAAQKVGLPLSEGEPPESPGRVEGEALAAQQSDLLVAVSDAERSTIIERCGAPADRVAVVLPGVDSEVFRPLRSGESPWGESVAPDGIQPYLVFAARLQPLKAPDVVVKALAAMPVEQRPRLVLAGDGSPDFPRYAQTLRDLVAEHGLAEHVVFVGSLAREELAELLRGAAAAVVPSYSETFGLIALEAAASGVPVVATRGSGGLEESVRDQITGRLVDSHDPEAWAAVLGELLGDEDTRSRLGRQAREFATQLTWRRSAERLAVLYRDLLEVS</sequence>
<gene>
    <name evidence="5" type="ORF">IAA98_10205</name>
</gene>
<evidence type="ECO:0000313" key="5">
    <source>
        <dbReference type="EMBL" id="HIT75948.1"/>
    </source>
</evidence>
<dbReference type="AlphaFoldDB" id="A0A9D1KP35"/>
<evidence type="ECO:0000256" key="2">
    <source>
        <dbReference type="ARBA" id="ARBA00022679"/>
    </source>
</evidence>
<accession>A0A9D1KP35</accession>
<dbReference type="Gene3D" id="3.40.50.2000">
    <property type="entry name" value="Glycogen Phosphorylase B"/>
    <property type="match status" value="2"/>
</dbReference>
<dbReference type="InterPro" id="IPR001296">
    <property type="entry name" value="Glyco_trans_1"/>
</dbReference>
<feature type="domain" description="Glycosyltransferase subfamily 4-like N-terminal" evidence="4">
    <location>
        <begin position="25"/>
        <end position="202"/>
    </location>
</feature>
<protein>
    <submittedName>
        <fullName evidence="5">Glycosyltransferase</fullName>
    </submittedName>
</protein>
<evidence type="ECO:0000256" key="1">
    <source>
        <dbReference type="ARBA" id="ARBA00022676"/>
    </source>
</evidence>
<reference evidence="5" key="1">
    <citation type="submission" date="2020-10" db="EMBL/GenBank/DDBJ databases">
        <authorList>
            <person name="Gilroy R."/>
        </authorList>
    </citation>
    <scope>NUCLEOTIDE SEQUENCE</scope>
    <source>
        <strain evidence="5">ChiGjej1B1-24693</strain>
    </source>
</reference>